<dbReference type="KEGG" id="ppn:Palpr_0201"/>
<dbReference type="eggNOG" id="COG3467">
    <property type="taxonomic scope" value="Bacteria"/>
</dbReference>
<gene>
    <name evidence="1" type="ordered locus">Palpr_0201</name>
</gene>
<keyword evidence="2" id="KW-1185">Reference proteome</keyword>
<evidence type="ECO:0000313" key="1">
    <source>
        <dbReference type="EMBL" id="ADQ78363.1"/>
    </source>
</evidence>
<dbReference type="InterPro" id="IPR012349">
    <property type="entry name" value="Split_barrel_FMN-bd"/>
</dbReference>
<name>E4T0Y2_PALPW</name>
<dbReference type="Proteomes" id="UP000008718">
    <property type="component" value="Chromosome"/>
</dbReference>
<dbReference type="InterPro" id="IPR024747">
    <property type="entry name" value="Pyridox_Oxase-rel"/>
</dbReference>
<reference evidence="1 2" key="2">
    <citation type="journal article" date="2011" name="Stand. Genomic Sci.">
        <title>Complete genome sequence of Paludibacter propionicigenes type strain (WB4).</title>
        <authorList>
            <person name="Gronow S."/>
            <person name="Munk C."/>
            <person name="Lapidus A."/>
            <person name="Nolan M."/>
            <person name="Lucas S."/>
            <person name="Hammon N."/>
            <person name="Deshpande S."/>
            <person name="Cheng J.F."/>
            <person name="Tapia R."/>
            <person name="Han C."/>
            <person name="Goodwin L."/>
            <person name="Pitluck S."/>
            <person name="Liolios K."/>
            <person name="Ivanova N."/>
            <person name="Mavromatis K."/>
            <person name="Mikhailova N."/>
            <person name="Pati A."/>
            <person name="Chen A."/>
            <person name="Palaniappan K."/>
            <person name="Land M."/>
            <person name="Hauser L."/>
            <person name="Chang Y.J."/>
            <person name="Jeffries C.D."/>
            <person name="Brambilla E."/>
            <person name="Rohde M."/>
            <person name="Goker M."/>
            <person name="Detter J.C."/>
            <person name="Woyke T."/>
            <person name="Bristow J."/>
            <person name="Eisen J.A."/>
            <person name="Markowitz V."/>
            <person name="Hugenholtz P."/>
            <person name="Kyrpides N.C."/>
            <person name="Klenk H.P."/>
        </authorList>
    </citation>
    <scope>NUCLEOTIDE SEQUENCE [LARGE SCALE GENOMIC DNA]</scope>
    <source>
        <strain evidence="2">DSM 17365 / JCM 13257 / WB4</strain>
    </source>
</reference>
<dbReference type="RefSeq" id="WP_013443732.1">
    <property type="nucleotide sequence ID" value="NC_014734.1"/>
</dbReference>
<proteinExistence type="predicted"/>
<dbReference type="STRING" id="694427.Palpr_0201"/>
<sequence>MRRLDKEITDNKVIEEILLRSDICRLGLVDNAEAYIVPVNYAYHNNIIYIHSAHAGKKIELLKQNSKVSFEIELHHEIVKSDIPCGWTAKYRSVMGRGTITIDNDPAIKKKGLDLIMRKYGADMELNYEEKTLARMTLLILKIDSITGKQSGNW</sequence>
<dbReference type="PANTHER" id="PTHR34071:SF2">
    <property type="entry name" value="FLAVIN-NUCLEOTIDE-BINDING PROTEIN"/>
    <property type="match status" value="1"/>
</dbReference>
<dbReference type="EMBL" id="CP002345">
    <property type="protein sequence ID" value="ADQ78363.1"/>
    <property type="molecule type" value="Genomic_DNA"/>
</dbReference>
<dbReference type="Gene3D" id="2.30.110.10">
    <property type="entry name" value="Electron Transport, Fmn-binding Protein, Chain A"/>
    <property type="match status" value="1"/>
</dbReference>
<protein>
    <submittedName>
        <fullName evidence="1">Pyridoxamine 5'-phosphate oxidase-related FMN-binding protein</fullName>
    </submittedName>
</protein>
<organism evidence="1 2">
    <name type="scientific">Paludibacter propionicigenes (strain DSM 17365 / JCM 13257 / WB4)</name>
    <dbReference type="NCBI Taxonomy" id="694427"/>
    <lineage>
        <taxon>Bacteria</taxon>
        <taxon>Pseudomonadati</taxon>
        <taxon>Bacteroidota</taxon>
        <taxon>Bacteroidia</taxon>
        <taxon>Bacteroidales</taxon>
        <taxon>Paludibacteraceae</taxon>
        <taxon>Paludibacter</taxon>
    </lineage>
</organism>
<dbReference type="Pfam" id="PF12900">
    <property type="entry name" value="Pyridox_ox_2"/>
    <property type="match status" value="1"/>
</dbReference>
<reference key="1">
    <citation type="submission" date="2010-11" db="EMBL/GenBank/DDBJ databases">
        <title>The complete genome of Paludibacter propionicigenes DSM 17365.</title>
        <authorList>
            <consortium name="US DOE Joint Genome Institute (JGI-PGF)"/>
            <person name="Lucas S."/>
            <person name="Copeland A."/>
            <person name="Lapidus A."/>
            <person name="Bruce D."/>
            <person name="Goodwin L."/>
            <person name="Pitluck S."/>
            <person name="Kyrpides N."/>
            <person name="Mavromatis K."/>
            <person name="Ivanova N."/>
            <person name="Munk A.C."/>
            <person name="Brettin T."/>
            <person name="Detter J.C."/>
            <person name="Han C."/>
            <person name="Tapia R."/>
            <person name="Land M."/>
            <person name="Hauser L."/>
            <person name="Markowitz V."/>
            <person name="Cheng J.-F."/>
            <person name="Hugenholtz P."/>
            <person name="Woyke T."/>
            <person name="Wu D."/>
            <person name="Gronow S."/>
            <person name="Wellnitz S."/>
            <person name="Brambilla E."/>
            <person name="Klenk H.-P."/>
            <person name="Eisen J.A."/>
        </authorList>
    </citation>
    <scope>NUCLEOTIDE SEQUENCE</scope>
    <source>
        <strain>WB4</strain>
    </source>
</reference>
<dbReference type="HOGENOM" id="CLU_067890_1_2_10"/>
<evidence type="ECO:0000313" key="2">
    <source>
        <dbReference type="Proteomes" id="UP000008718"/>
    </source>
</evidence>
<dbReference type="PANTHER" id="PTHR34071">
    <property type="entry name" value="5-NITROIMIDAZOLE ANTIBIOTICS RESISTANCE PROTEIN, NIMA-FAMILY-RELATED PROTEIN-RELATED"/>
    <property type="match status" value="1"/>
</dbReference>
<dbReference type="AlphaFoldDB" id="E4T0Y2"/>
<accession>E4T0Y2</accession>
<dbReference type="OrthoDB" id="9794935at2"/>
<dbReference type="SUPFAM" id="SSF50475">
    <property type="entry name" value="FMN-binding split barrel"/>
    <property type="match status" value="1"/>
</dbReference>